<comment type="caution">
    <text evidence="2">The sequence shown here is derived from an EMBL/GenBank/DDBJ whole genome shotgun (WGS) entry which is preliminary data.</text>
</comment>
<proteinExistence type="predicted"/>
<dbReference type="GO" id="GO:0003676">
    <property type="term" value="F:nucleic acid binding"/>
    <property type="evidence" value="ECO:0007669"/>
    <property type="project" value="InterPro"/>
</dbReference>
<keyword evidence="3" id="KW-1185">Reference proteome</keyword>
<feature type="region of interest" description="Disordered" evidence="1">
    <location>
        <begin position="1"/>
        <end position="24"/>
    </location>
</feature>
<evidence type="ECO:0000313" key="2">
    <source>
        <dbReference type="EMBL" id="KAK2716734.1"/>
    </source>
</evidence>
<sequence length="113" mass="12578">MQSLPNDRQAQTKGKGTPSPLPTITKPFLRTAMDLVGPLPKSSEGHRWLLAITDYGSRYTEEIPLQSTKSPVIADEVAKFVLSYGIPDESWQIKELSSCLKKKIVLSTEYKAK</sequence>
<dbReference type="AlphaFoldDB" id="A0AA88HUY7"/>
<evidence type="ECO:0000256" key="1">
    <source>
        <dbReference type="SAM" id="MobiDB-lite"/>
    </source>
</evidence>
<dbReference type="Proteomes" id="UP001187531">
    <property type="component" value="Unassembled WGS sequence"/>
</dbReference>
<dbReference type="InterPro" id="IPR036397">
    <property type="entry name" value="RNaseH_sf"/>
</dbReference>
<dbReference type="Gene3D" id="3.30.420.10">
    <property type="entry name" value="Ribonuclease H-like superfamily/Ribonuclease H"/>
    <property type="match status" value="1"/>
</dbReference>
<organism evidence="2 3">
    <name type="scientific">Artemia franciscana</name>
    <name type="common">Brine shrimp</name>
    <name type="synonym">Artemia sanfranciscana</name>
    <dbReference type="NCBI Taxonomy" id="6661"/>
    <lineage>
        <taxon>Eukaryota</taxon>
        <taxon>Metazoa</taxon>
        <taxon>Ecdysozoa</taxon>
        <taxon>Arthropoda</taxon>
        <taxon>Crustacea</taxon>
        <taxon>Branchiopoda</taxon>
        <taxon>Anostraca</taxon>
        <taxon>Artemiidae</taxon>
        <taxon>Artemia</taxon>
    </lineage>
</organism>
<gene>
    <name evidence="2" type="ORF">QYM36_007024</name>
</gene>
<evidence type="ECO:0000313" key="3">
    <source>
        <dbReference type="Proteomes" id="UP001187531"/>
    </source>
</evidence>
<feature type="compositionally biased region" description="Polar residues" evidence="1">
    <location>
        <begin position="1"/>
        <end position="14"/>
    </location>
</feature>
<dbReference type="EMBL" id="JAVRJZ010000011">
    <property type="protein sequence ID" value="KAK2716734.1"/>
    <property type="molecule type" value="Genomic_DNA"/>
</dbReference>
<name>A0AA88HUY7_ARTSF</name>
<dbReference type="InterPro" id="IPR012337">
    <property type="entry name" value="RNaseH-like_sf"/>
</dbReference>
<dbReference type="SUPFAM" id="SSF53098">
    <property type="entry name" value="Ribonuclease H-like"/>
    <property type="match status" value="1"/>
</dbReference>
<reference evidence="2" key="1">
    <citation type="submission" date="2023-07" db="EMBL/GenBank/DDBJ databases">
        <title>Chromosome-level genome assembly of Artemia franciscana.</title>
        <authorList>
            <person name="Jo E."/>
        </authorList>
    </citation>
    <scope>NUCLEOTIDE SEQUENCE</scope>
    <source>
        <tissue evidence="2">Whole body</tissue>
    </source>
</reference>
<protein>
    <submittedName>
        <fullName evidence="2">Uncharacterized protein</fullName>
    </submittedName>
</protein>
<accession>A0AA88HUY7</accession>